<evidence type="ECO:0000313" key="2">
    <source>
        <dbReference type="EMBL" id="SEB60301.1"/>
    </source>
</evidence>
<dbReference type="AlphaFoldDB" id="A0A1H4KP91"/>
<keyword evidence="3" id="KW-1185">Reference proteome</keyword>
<organism evidence="2 3">
    <name type="scientific">Paramicrobacterium humi</name>
    <dbReference type="NCBI Taxonomy" id="640635"/>
    <lineage>
        <taxon>Bacteria</taxon>
        <taxon>Bacillati</taxon>
        <taxon>Actinomycetota</taxon>
        <taxon>Actinomycetes</taxon>
        <taxon>Micrococcales</taxon>
        <taxon>Microbacteriaceae</taxon>
        <taxon>Paramicrobacterium</taxon>
    </lineage>
</organism>
<evidence type="ECO:0000256" key="1">
    <source>
        <dbReference type="SAM" id="MobiDB-lite"/>
    </source>
</evidence>
<protein>
    <submittedName>
        <fullName evidence="2">Uncharacterized protein</fullName>
    </submittedName>
</protein>
<feature type="region of interest" description="Disordered" evidence="1">
    <location>
        <begin position="38"/>
        <end position="84"/>
    </location>
</feature>
<dbReference type="Proteomes" id="UP000199183">
    <property type="component" value="Unassembled WGS sequence"/>
</dbReference>
<evidence type="ECO:0000313" key="3">
    <source>
        <dbReference type="Proteomes" id="UP000199183"/>
    </source>
</evidence>
<accession>A0A1H4KP91</accession>
<name>A0A1H4KP91_9MICO</name>
<sequence length="84" mass="9149">MNPAVAERPDTIDERFWDLILNDQDLVDLAFEMIVGERRPSGAPVGPWPGGEARRVADASSSRSVGGGPPRRTPTWARSPPRAL</sequence>
<proteinExistence type="predicted"/>
<dbReference type="STRING" id="640635.SAMN04489806_1250"/>
<dbReference type="EMBL" id="FNRY01000001">
    <property type="protein sequence ID" value="SEB60301.1"/>
    <property type="molecule type" value="Genomic_DNA"/>
</dbReference>
<gene>
    <name evidence="2" type="ORF">SAMN04489806_1250</name>
</gene>
<dbReference type="RefSeq" id="WP_091181465.1">
    <property type="nucleotide sequence ID" value="NZ_FNRY01000001.1"/>
</dbReference>
<reference evidence="2 3" key="1">
    <citation type="submission" date="2016-10" db="EMBL/GenBank/DDBJ databases">
        <authorList>
            <person name="de Groot N.N."/>
        </authorList>
    </citation>
    <scope>NUCLEOTIDE SEQUENCE [LARGE SCALE GENOMIC DNA]</scope>
    <source>
        <strain evidence="2 3">DSM 21799</strain>
    </source>
</reference>